<gene>
    <name evidence="8" type="ORF">FYJ39_07115</name>
</gene>
<comment type="subcellular location">
    <subcellularLocation>
        <location evidence="1">Membrane</location>
        <topology evidence="1">Multi-pass membrane protein</topology>
    </subcellularLocation>
</comment>
<dbReference type="Pfam" id="PF04138">
    <property type="entry name" value="GtrA_DPMS_TM"/>
    <property type="match status" value="1"/>
</dbReference>
<accession>A0A7X2NK70</accession>
<sequence>MMRKLWEKCINYETISYLICGFLTTAVDFGIYGLLRETGLSVELAQAMSWLGAVLFAYVVNKLVVFRNFNMRPLYLAKEAGAFVAARVLSGAATWILMVAMVKLGGDRGFIYEMFCKFTVSVINMVLNYVFSKLWIFKKKPE</sequence>
<organism evidence="8 9">
    <name type="scientific">Clostridium porci</name>
    <dbReference type="NCBI Taxonomy" id="2605778"/>
    <lineage>
        <taxon>Bacteria</taxon>
        <taxon>Bacillati</taxon>
        <taxon>Bacillota</taxon>
        <taxon>Clostridia</taxon>
        <taxon>Eubacteriales</taxon>
        <taxon>Clostridiaceae</taxon>
        <taxon>Clostridium</taxon>
    </lineage>
</organism>
<dbReference type="EMBL" id="VUMD01000005">
    <property type="protein sequence ID" value="MSS36342.1"/>
    <property type="molecule type" value="Genomic_DNA"/>
</dbReference>
<evidence type="ECO:0000313" key="9">
    <source>
        <dbReference type="Proteomes" id="UP000429958"/>
    </source>
</evidence>
<comment type="similarity">
    <text evidence="2">Belongs to the GtrA family.</text>
</comment>
<keyword evidence="9" id="KW-1185">Reference proteome</keyword>
<evidence type="ECO:0000256" key="5">
    <source>
        <dbReference type="ARBA" id="ARBA00023136"/>
    </source>
</evidence>
<feature type="transmembrane region" description="Helical" evidence="6">
    <location>
        <begin position="81"/>
        <end position="104"/>
    </location>
</feature>
<evidence type="ECO:0000256" key="1">
    <source>
        <dbReference type="ARBA" id="ARBA00004141"/>
    </source>
</evidence>
<dbReference type="InterPro" id="IPR007267">
    <property type="entry name" value="GtrA_DPMS_TM"/>
</dbReference>
<dbReference type="PANTHER" id="PTHR38459">
    <property type="entry name" value="PROPHAGE BACTOPRENOL-LINKED GLUCOSE TRANSLOCASE HOMOLOG"/>
    <property type="match status" value="1"/>
</dbReference>
<comment type="caution">
    <text evidence="8">The sequence shown here is derived from an EMBL/GenBank/DDBJ whole genome shotgun (WGS) entry which is preliminary data.</text>
</comment>
<evidence type="ECO:0000256" key="3">
    <source>
        <dbReference type="ARBA" id="ARBA00022692"/>
    </source>
</evidence>
<dbReference type="Proteomes" id="UP000429958">
    <property type="component" value="Unassembled WGS sequence"/>
</dbReference>
<dbReference type="PANTHER" id="PTHR38459:SF5">
    <property type="entry name" value="CELL WALL TEICHOIC ACID GLYCOSYLATION PROTEIN GTCA"/>
    <property type="match status" value="1"/>
</dbReference>
<keyword evidence="5 6" id="KW-0472">Membrane</keyword>
<name>A0A7X2NK70_9CLOT</name>
<feature type="transmembrane region" description="Helical" evidence="6">
    <location>
        <begin position="110"/>
        <end position="131"/>
    </location>
</feature>
<proteinExistence type="inferred from homology"/>
<evidence type="ECO:0000256" key="6">
    <source>
        <dbReference type="SAM" id="Phobius"/>
    </source>
</evidence>
<feature type="transmembrane region" description="Helical" evidence="6">
    <location>
        <begin position="47"/>
        <end position="69"/>
    </location>
</feature>
<protein>
    <submittedName>
        <fullName evidence="8">GtrA family protein</fullName>
    </submittedName>
</protein>
<evidence type="ECO:0000256" key="2">
    <source>
        <dbReference type="ARBA" id="ARBA00009399"/>
    </source>
</evidence>
<dbReference type="GO" id="GO:0005886">
    <property type="term" value="C:plasma membrane"/>
    <property type="evidence" value="ECO:0007669"/>
    <property type="project" value="TreeGrafter"/>
</dbReference>
<dbReference type="GO" id="GO:0000271">
    <property type="term" value="P:polysaccharide biosynthetic process"/>
    <property type="evidence" value="ECO:0007669"/>
    <property type="project" value="InterPro"/>
</dbReference>
<dbReference type="AlphaFoldDB" id="A0A7X2NK70"/>
<dbReference type="InterPro" id="IPR051401">
    <property type="entry name" value="GtrA_CellWall_Glycosyl"/>
</dbReference>
<evidence type="ECO:0000256" key="4">
    <source>
        <dbReference type="ARBA" id="ARBA00022989"/>
    </source>
</evidence>
<keyword evidence="3 6" id="KW-0812">Transmembrane</keyword>
<evidence type="ECO:0000259" key="7">
    <source>
        <dbReference type="Pfam" id="PF04138"/>
    </source>
</evidence>
<evidence type="ECO:0000313" key="8">
    <source>
        <dbReference type="EMBL" id="MSS36342.1"/>
    </source>
</evidence>
<reference evidence="8 9" key="1">
    <citation type="submission" date="2019-08" db="EMBL/GenBank/DDBJ databases">
        <title>In-depth cultivation of the pig gut microbiome towards novel bacterial diversity and tailored functional studies.</title>
        <authorList>
            <person name="Wylensek D."/>
            <person name="Hitch T.C.A."/>
            <person name="Clavel T."/>
        </authorList>
    </citation>
    <scope>NUCLEOTIDE SEQUENCE [LARGE SCALE GENOMIC DNA]</scope>
    <source>
        <strain evidence="8 9">WCA-389-WT-23D1</strain>
    </source>
</reference>
<feature type="domain" description="GtrA/DPMS transmembrane" evidence="7">
    <location>
        <begin position="17"/>
        <end position="137"/>
    </location>
</feature>
<keyword evidence="4 6" id="KW-1133">Transmembrane helix</keyword>
<feature type="transmembrane region" description="Helical" evidence="6">
    <location>
        <begin position="12"/>
        <end position="35"/>
    </location>
</feature>